<sequence length="132" mass="14497">MTDDTIDTRRRDTLALLGLGGLAVHVLHDAFRKAINEPPAAASAAAPRMSWPVWARAWRWPDASWKSWNRSARKSSPPNPTPSAASRCTAAISATRRRYATPWPRCWRRTAASTASSTTPVASSRRRCAISA</sequence>
<feature type="region of interest" description="Disordered" evidence="1">
    <location>
        <begin position="69"/>
        <end position="88"/>
    </location>
</feature>
<accession>A0A9Q7UU27</accession>
<proteinExistence type="predicted"/>
<evidence type="ECO:0000256" key="1">
    <source>
        <dbReference type="SAM" id="MobiDB-lite"/>
    </source>
</evidence>
<organism evidence="2 3">
    <name type="scientific">Cupriavidus taiwanensis</name>
    <dbReference type="NCBI Taxonomy" id="164546"/>
    <lineage>
        <taxon>Bacteria</taxon>
        <taxon>Pseudomonadati</taxon>
        <taxon>Pseudomonadota</taxon>
        <taxon>Betaproteobacteria</taxon>
        <taxon>Burkholderiales</taxon>
        <taxon>Burkholderiaceae</taxon>
        <taxon>Cupriavidus</taxon>
    </lineage>
</organism>
<dbReference type="AlphaFoldDB" id="A0A9Q7UU27"/>
<feature type="compositionally biased region" description="Low complexity" evidence="1">
    <location>
        <begin position="112"/>
        <end position="123"/>
    </location>
</feature>
<name>A0A9Q7UU27_9BURK</name>
<gene>
    <name evidence="2" type="ORF">CBM2636_11704</name>
</gene>
<protein>
    <submittedName>
        <fullName evidence="2">Uncharacterized protein</fullName>
    </submittedName>
</protein>
<feature type="region of interest" description="Disordered" evidence="1">
    <location>
        <begin position="112"/>
        <end position="132"/>
    </location>
</feature>
<evidence type="ECO:0000313" key="3">
    <source>
        <dbReference type="Proteomes" id="UP000254259"/>
    </source>
</evidence>
<dbReference type="EMBL" id="LT984813">
    <property type="protein sequence ID" value="SPD64681.1"/>
    <property type="molecule type" value="Genomic_DNA"/>
</dbReference>
<dbReference type="Proteomes" id="UP000254259">
    <property type="component" value="Chromosome CBM2636"/>
</dbReference>
<evidence type="ECO:0000313" key="2">
    <source>
        <dbReference type="EMBL" id="SPD64681.1"/>
    </source>
</evidence>
<reference evidence="2 3" key="1">
    <citation type="submission" date="2018-01" db="EMBL/GenBank/DDBJ databases">
        <authorList>
            <person name="Clerissi C."/>
        </authorList>
    </citation>
    <scope>NUCLEOTIDE SEQUENCE [LARGE SCALE GENOMIC DNA]</scope>
    <source>
        <strain evidence="2">Cupriavidus taiwanensis SWF 66322</strain>
    </source>
</reference>